<sequence length="253" mass="27009">MNRGFYSAAAGLLTGQKAVNVLANNVSNVNTAGFKNQSTIQSSFSEYLIARLSDSNKIASPDIGTGAYMTVNSAQFSDFTQGSIEETGRSVDVAIQGEGFFLVQSDTDGEVLTRNGQFEVNENGNLILPGVGRVLNSNKQPITLTGSDFTLSSNGRIIQNGAEKDALYIATVANKNELTQVGNGFFQSPNGFQQAATGVYSLIQGSIEKSNTDMTTEMSQIISRQNNFQSCSQVLKIMDRISEISANQVGKVG</sequence>
<reference evidence="7" key="1">
    <citation type="submission" date="2015-07" db="EMBL/GenBank/DDBJ databases">
        <title>Draft genome sequence of Acetobacterium bakii DSM 8293, a potential psychrophilic chemical producer through syngas fermentation.</title>
        <authorList>
            <person name="Song Y."/>
            <person name="Hwang S."/>
            <person name="Cho B.-K."/>
        </authorList>
    </citation>
    <scope>NUCLEOTIDE SEQUENCE [LARGE SCALE GENOMIC DNA]</scope>
    <source>
        <strain evidence="7">DSM 8239</strain>
    </source>
</reference>
<dbReference type="STRING" id="52689.AKG39_05725"/>
<gene>
    <name evidence="6" type="ORF">AKG39_05725</name>
</gene>
<keyword evidence="2" id="KW-0975">Bacterial flagellum</keyword>
<dbReference type="Pfam" id="PF00460">
    <property type="entry name" value="Flg_bb_rod"/>
    <property type="match status" value="1"/>
</dbReference>
<name>A0A0L6U289_9FIRM</name>
<dbReference type="PROSITE" id="PS00588">
    <property type="entry name" value="FLAGELLA_BB_ROD"/>
    <property type="match status" value="1"/>
</dbReference>
<dbReference type="PANTHER" id="PTHR30435">
    <property type="entry name" value="FLAGELLAR PROTEIN"/>
    <property type="match status" value="1"/>
</dbReference>
<dbReference type="EMBL" id="LGYO01000011">
    <property type="protein sequence ID" value="KNZ42639.1"/>
    <property type="molecule type" value="Genomic_DNA"/>
</dbReference>
<comment type="caution">
    <text evidence="6">The sequence shown here is derived from an EMBL/GenBank/DDBJ whole genome shotgun (WGS) entry which is preliminary data.</text>
</comment>
<dbReference type="Pfam" id="PF22692">
    <property type="entry name" value="LlgE_F_G_D1"/>
    <property type="match status" value="1"/>
</dbReference>
<evidence type="ECO:0000256" key="1">
    <source>
        <dbReference type="ARBA" id="ARBA00009677"/>
    </source>
</evidence>
<dbReference type="InterPro" id="IPR010930">
    <property type="entry name" value="Flg_bb/hook_C_dom"/>
</dbReference>
<feature type="domain" description="Flagellar basal body rod protein N-terminal" evidence="3">
    <location>
        <begin position="5"/>
        <end position="35"/>
    </location>
</feature>
<comment type="similarity">
    <text evidence="1 2">Belongs to the flagella basal body rod proteins family.</text>
</comment>
<dbReference type="Pfam" id="PF06429">
    <property type="entry name" value="Flg_bbr_C"/>
    <property type="match status" value="1"/>
</dbReference>
<evidence type="ECO:0000259" key="4">
    <source>
        <dbReference type="Pfam" id="PF06429"/>
    </source>
</evidence>
<dbReference type="OrthoDB" id="9800375at2"/>
<comment type="subcellular location">
    <subcellularLocation>
        <location evidence="2">Bacterial flagellum basal body</location>
    </subcellularLocation>
</comment>
<organism evidence="6 7">
    <name type="scientific">Acetobacterium bakii</name>
    <dbReference type="NCBI Taxonomy" id="52689"/>
    <lineage>
        <taxon>Bacteria</taxon>
        <taxon>Bacillati</taxon>
        <taxon>Bacillota</taxon>
        <taxon>Clostridia</taxon>
        <taxon>Eubacteriales</taxon>
        <taxon>Eubacteriaceae</taxon>
        <taxon>Acetobacterium</taxon>
    </lineage>
</organism>
<proteinExistence type="inferred from homology"/>
<dbReference type="InterPro" id="IPR001444">
    <property type="entry name" value="Flag_bb_rod_N"/>
</dbReference>
<keyword evidence="7" id="KW-1185">Reference proteome</keyword>
<evidence type="ECO:0000259" key="3">
    <source>
        <dbReference type="Pfam" id="PF00460"/>
    </source>
</evidence>
<dbReference type="PANTHER" id="PTHR30435:SF19">
    <property type="entry name" value="FLAGELLAR BASAL-BODY ROD PROTEIN FLGG"/>
    <property type="match status" value="1"/>
</dbReference>
<dbReference type="InterPro" id="IPR020013">
    <property type="entry name" value="Flagellar_FlgE/F/G"/>
</dbReference>
<dbReference type="InterPro" id="IPR037925">
    <property type="entry name" value="FlgE/F/G-like"/>
</dbReference>
<dbReference type="InterPro" id="IPR053967">
    <property type="entry name" value="LlgE_F_G-like_D1"/>
</dbReference>
<protein>
    <submittedName>
        <fullName evidence="6">Uncharacterized protein</fullName>
    </submittedName>
</protein>
<evidence type="ECO:0000259" key="5">
    <source>
        <dbReference type="Pfam" id="PF22692"/>
    </source>
</evidence>
<dbReference type="GO" id="GO:0009425">
    <property type="term" value="C:bacterial-type flagellum basal body"/>
    <property type="evidence" value="ECO:0007669"/>
    <property type="project" value="UniProtKB-SubCell"/>
</dbReference>
<feature type="domain" description="Flagellar hook protein FlgE/F/G-like D1" evidence="5">
    <location>
        <begin position="94"/>
        <end position="136"/>
    </location>
</feature>
<accession>A0A0L6U289</accession>
<dbReference type="Proteomes" id="UP000036873">
    <property type="component" value="Unassembled WGS sequence"/>
</dbReference>
<dbReference type="SUPFAM" id="SSF117143">
    <property type="entry name" value="Flagellar hook protein flgE"/>
    <property type="match status" value="1"/>
</dbReference>
<dbReference type="GO" id="GO:0071978">
    <property type="term" value="P:bacterial-type flagellum-dependent swarming motility"/>
    <property type="evidence" value="ECO:0007669"/>
    <property type="project" value="TreeGrafter"/>
</dbReference>
<feature type="domain" description="Flagellar basal-body/hook protein C-terminal" evidence="4">
    <location>
        <begin position="204"/>
        <end position="246"/>
    </location>
</feature>
<evidence type="ECO:0000313" key="6">
    <source>
        <dbReference type="EMBL" id="KNZ42639.1"/>
    </source>
</evidence>
<dbReference type="NCBIfam" id="TIGR03506">
    <property type="entry name" value="FlgEFG_subfam"/>
    <property type="match status" value="1"/>
</dbReference>
<evidence type="ECO:0000256" key="2">
    <source>
        <dbReference type="RuleBase" id="RU362116"/>
    </source>
</evidence>
<dbReference type="InterPro" id="IPR019776">
    <property type="entry name" value="Flagellar_basal_body_rod_CS"/>
</dbReference>
<dbReference type="AlphaFoldDB" id="A0A0L6U289"/>
<evidence type="ECO:0000313" key="7">
    <source>
        <dbReference type="Proteomes" id="UP000036873"/>
    </source>
</evidence>
<dbReference type="RefSeq" id="WP_050739403.1">
    <property type="nucleotide sequence ID" value="NZ_LGYO01000011.1"/>
</dbReference>